<evidence type="ECO:0000313" key="4">
    <source>
        <dbReference type="Proteomes" id="UP000298517"/>
    </source>
</evidence>
<name>A0A4Y8ARD4_9FLAO</name>
<protein>
    <submittedName>
        <fullName evidence="3">Iron-regulated protein</fullName>
    </submittedName>
</protein>
<dbReference type="EMBL" id="SNQI01000005">
    <property type="protein sequence ID" value="TEW72561.1"/>
    <property type="molecule type" value="Genomic_DNA"/>
</dbReference>
<keyword evidence="1" id="KW-0732">Signal</keyword>
<dbReference type="SUPFAM" id="SSF159501">
    <property type="entry name" value="EreA/ChaN-like"/>
    <property type="match status" value="1"/>
</dbReference>
<keyword evidence="4" id="KW-1185">Reference proteome</keyword>
<dbReference type="InterPro" id="IPR007314">
    <property type="entry name" value="Cofac_haem-bd_dom"/>
</dbReference>
<feature type="chain" id="PRO_5021210661" evidence="1">
    <location>
        <begin position="20"/>
        <end position="284"/>
    </location>
</feature>
<evidence type="ECO:0000259" key="2">
    <source>
        <dbReference type="Pfam" id="PF04187"/>
    </source>
</evidence>
<reference evidence="3 4" key="1">
    <citation type="journal article" date="2011" name="J. Microbiol.">
        <title>Gramella jeungdoensis sp. nov., isolated from a solar saltern in Korea.</title>
        <authorList>
            <person name="Joung Y."/>
            <person name="Kim H."/>
            <person name="Jang T."/>
            <person name="Ahn T.S."/>
            <person name="Joh K."/>
        </authorList>
    </citation>
    <scope>NUCLEOTIDE SEQUENCE [LARGE SCALE GENOMIC DNA]</scope>
    <source>
        <strain evidence="3 4">KCTC 23123</strain>
    </source>
</reference>
<dbReference type="Pfam" id="PF04187">
    <property type="entry name" value="Cofac_haem_bdg"/>
    <property type="match status" value="1"/>
</dbReference>
<dbReference type="RefSeq" id="WP_134249005.1">
    <property type="nucleotide sequence ID" value="NZ_SNQI01000005.1"/>
</dbReference>
<gene>
    <name evidence="3" type="ORF">E2488_14025</name>
</gene>
<dbReference type="OrthoDB" id="1680202at2"/>
<proteinExistence type="predicted"/>
<organism evidence="3 4">
    <name type="scientific">Gramella jeungdoensis</name>
    <dbReference type="NCBI Taxonomy" id="708091"/>
    <lineage>
        <taxon>Bacteria</taxon>
        <taxon>Pseudomonadati</taxon>
        <taxon>Bacteroidota</taxon>
        <taxon>Flavobacteriia</taxon>
        <taxon>Flavobacteriales</taxon>
        <taxon>Flavobacteriaceae</taxon>
        <taxon>Christiangramia</taxon>
    </lineage>
</organism>
<dbReference type="AlphaFoldDB" id="A0A4Y8ARD4"/>
<dbReference type="Proteomes" id="UP000298517">
    <property type="component" value="Unassembled WGS sequence"/>
</dbReference>
<dbReference type="CDD" id="cd14727">
    <property type="entry name" value="ChanN-like"/>
    <property type="match status" value="1"/>
</dbReference>
<evidence type="ECO:0000256" key="1">
    <source>
        <dbReference type="SAM" id="SignalP"/>
    </source>
</evidence>
<evidence type="ECO:0000313" key="3">
    <source>
        <dbReference type="EMBL" id="TEW72561.1"/>
    </source>
</evidence>
<comment type="caution">
    <text evidence="3">The sequence shown here is derived from an EMBL/GenBank/DDBJ whole genome shotgun (WGS) entry which is preliminary data.</text>
</comment>
<dbReference type="Gene3D" id="3.40.50.11550">
    <property type="match status" value="1"/>
</dbReference>
<feature type="domain" description="Haem-binding uptake Tiki superfamily ChaN" evidence="2">
    <location>
        <begin position="40"/>
        <end position="239"/>
    </location>
</feature>
<feature type="signal peptide" evidence="1">
    <location>
        <begin position="1"/>
        <end position="19"/>
    </location>
</feature>
<accession>A0A4Y8ARD4</accession>
<sequence length="284" mass="32578">MRKLIVYFLVITFSVVSYAQNKPAYKLYNAKGNKVSYKKMIKKMSKADVVLFGEHHNNPIVHWLQLEATKDLQTQRKLILGAEMFEADNQNELNDYLAETIDAKALDTLARLWNNFKTDYKPLVDFAKDKAIKFVATNIPRRYASQVFRGGFEVLENLSVEEKSWIAPLPIAYDKTLPGYVKMKEMMGGHGGDNLPKAQAVKDATMGYFILENYEPNSLFVHYNGSYHSDDYEGINWYLKKGNSSLKISTVSVIEQENIKKFNKENKLKADFIIVVPPSMTKTY</sequence>